<protein>
    <submittedName>
        <fullName evidence="1">Uncharacterized protein</fullName>
    </submittedName>
</protein>
<dbReference type="Proteomes" id="UP000001471">
    <property type="component" value="Unassembled WGS sequence"/>
</dbReference>
<gene>
    <name evidence="1" type="ORF">PTRG_09811</name>
</gene>
<dbReference type="EMBL" id="DS231626">
    <property type="protein sequence ID" value="EDU42862.1"/>
    <property type="molecule type" value="Genomic_DNA"/>
</dbReference>
<evidence type="ECO:0000313" key="2">
    <source>
        <dbReference type="Proteomes" id="UP000001471"/>
    </source>
</evidence>
<evidence type="ECO:0000313" key="1">
    <source>
        <dbReference type="EMBL" id="EDU42862.1"/>
    </source>
</evidence>
<dbReference type="InParanoid" id="B2WIK2"/>
<dbReference type="HOGENOM" id="CLU_1750637_0_0_1"/>
<proteinExistence type="predicted"/>
<sequence length="149" mass="16941">MLFTYGHQQQVGVGTIVSRAVRCDGAGWKRKTTAKRGVGVGLRQVAKTIWEMMDRLHAERRRCISRSPAPVRRGALIEVGTGNWELALARLHWARQTTGIFRHAISRRHWPTEGNGYIRHGDAAQESQWESGFARRLGRGLVLYRYFGT</sequence>
<name>B2WIK2_PYRTR</name>
<organism evidence="1 2">
    <name type="scientific">Pyrenophora tritici-repentis (strain Pt-1C-BFP)</name>
    <name type="common">Wheat tan spot fungus</name>
    <name type="synonym">Drechslera tritici-repentis</name>
    <dbReference type="NCBI Taxonomy" id="426418"/>
    <lineage>
        <taxon>Eukaryota</taxon>
        <taxon>Fungi</taxon>
        <taxon>Dikarya</taxon>
        <taxon>Ascomycota</taxon>
        <taxon>Pezizomycotina</taxon>
        <taxon>Dothideomycetes</taxon>
        <taxon>Pleosporomycetidae</taxon>
        <taxon>Pleosporales</taxon>
        <taxon>Pleosporineae</taxon>
        <taxon>Pleosporaceae</taxon>
        <taxon>Pyrenophora</taxon>
    </lineage>
</organism>
<reference evidence="2" key="1">
    <citation type="journal article" date="2013" name="G3 (Bethesda)">
        <title>Comparative genomics of a plant-pathogenic fungus, Pyrenophora tritici-repentis, reveals transduplication and the impact of repeat elements on pathogenicity and population divergence.</title>
        <authorList>
            <person name="Manning V.A."/>
            <person name="Pandelova I."/>
            <person name="Dhillon B."/>
            <person name="Wilhelm L.J."/>
            <person name="Goodwin S.B."/>
            <person name="Berlin A.M."/>
            <person name="Figueroa M."/>
            <person name="Freitag M."/>
            <person name="Hane J.K."/>
            <person name="Henrissat B."/>
            <person name="Holman W.H."/>
            <person name="Kodira C.D."/>
            <person name="Martin J."/>
            <person name="Oliver R.P."/>
            <person name="Robbertse B."/>
            <person name="Schackwitz W."/>
            <person name="Schwartz D.C."/>
            <person name="Spatafora J.W."/>
            <person name="Turgeon B.G."/>
            <person name="Yandava C."/>
            <person name="Young S."/>
            <person name="Zhou S."/>
            <person name="Zeng Q."/>
            <person name="Grigoriev I.V."/>
            <person name="Ma L.-J."/>
            <person name="Ciuffetti L.M."/>
        </authorList>
    </citation>
    <scope>NUCLEOTIDE SEQUENCE [LARGE SCALE GENOMIC DNA]</scope>
    <source>
        <strain evidence="2">Pt-1C-BFP</strain>
    </source>
</reference>
<dbReference type="AlphaFoldDB" id="B2WIK2"/>
<accession>B2WIK2</accession>